<keyword evidence="1" id="KW-1133">Transmembrane helix</keyword>
<evidence type="ECO:0000259" key="2">
    <source>
        <dbReference type="Pfam" id="PF03372"/>
    </source>
</evidence>
<dbReference type="Gene3D" id="3.60.10.10">
    <property type="entry name" value="Endonuclease/exonuclease/phosphatase"/>
    <property type="match status" value="1"/>
</dbReference>
<accession>A0A3B0UKQ1</accession>
<organism evidence="3">
    <name type="scientific">hydrothermal vent metagenome</name>
    <dbReference type="NCBI Taxonomy" id="652676"/>
    <lineage>
        <taxon>unclassified sequences</taxon>
        <taxon>metagenomes</taxon>
        <taxon>ecological metagenomes</taxon>
    </lineage>
</organism>
<dbReference type="InterPro" id="IPR036691">
    <property type="entry name" value="Endo/exonu/phosph_ase_sf"/>
</dbReference>
<feature type="transmembrane region" description="Helical" evidence="1">
    <location>
        <begin position="32"/>
        <end position="52"/>
    </location>
</feature>
<dbReference type="GO" id="GO:0003824">
    <property type="term" value="F:catalytic activity"/>
    <property type="evidence" value="ECO:0007669"/>
    <property type="project" value="InterPro"/>
</dbReference>
<keyword evidence="1" id="KW-0812">Transmembrane</keyword>
<sequence length="344" mass="38445">MASVWAVIGVSMASVAAFFGFASPLFDAFNHFQIILFISTLTLFFSSALIFIKSPLRSKILAVGAIGFLLSAITVVPEQLRGILYEPNEANSQPIIKLMSNNMFGLNYDMKRMANIIDAQNPDIIALQEYFPDQQQALHPRIVGKYPYFLRCGGRKRSFIALYSKTEFSVENGTRCASDPSRFDNPAARIIASLKDENNNEYTMVVTHLNWPIQINPLFNEALDFGEKIIAMSARKQGEWEELTKEINQIEGPIVVAGDFNSTGWSFAMSKFTDDTGLIRHSQGLLTYPKLLYLDGWRETIPFLSIDHILASEEVFMQNIVAGEQTGSDHLPLYAQFSVGPGAF</sequence>
<feature type="domain" description="Endonuclease/exonuclease/phosphatase" evidence="2">
    <location>
        <begin position="102"/>
        <end position="330"/>
    </location>
</feature>
<dbReference type="InterPro" id="IPR005135">
    <property type="entry name" value="Endo/exonuclease/phosphatase"/>
</dbReference>
<proteinExistence type="predicted"/>
<evidence type="ECO:0000256" key="1">
    <source>
        <dbReference type="SAM" id="Phobius"/>
    </source>
</evidence>
<dbReference type="EMBL" id="UOEQ01000580">
    <property type="protein sequence ID" value="VAW25119.1"/>
    <property type="molecule type" value="Genomic_DNA"/>
</dbReference>
<dbReference type="Pfam" id="PF03372">
    <property type="entry name" value="Exo_endo_phos"/>
    <property type="match status" value="1"/>
</dbReference>
<feature type="transmembrane region" description="Helical" evidence="1">
    <location>
        <begin position="59"/>
        <end position="77"/>
    </location>
</feature>
<protein>
    <recommendedName>
        <fullName evidence="2">Endonuclease/exonuclease/phosphatase domain-containing protein</fullName>
    </recommendedName>
</protein>
<dbReference type="SUPFAM" id="SSF56219">
    <property type="entry name" value="DNase I-like"/>
    <property type="match status" value="1"/>
</dbReference>
<name>A0A3B0UKQ1_9ZZZZ</name>
<gene>
    <name evidence="3" type="ORF">MNBD_ALPHA11-2190</name>
</gene>
<evidence type="ECO:0000313" key="3">
    <source>
        <dbReference type="EMBL" id="VAW25119.1"/>
    </source>
</evidence>
<keyword evidence="1" id="KW-0472">Membrane</keyword>
<dbReference type="AlphaFoldDB" id="A0A3B0UKQ1"/>
<reference evidence="3" key="1">
    <citation type="submission" date="2018-06" db="EMBL/GenBank/DDBJ databases">
        <authorList>
            <person name="Zhirakovskaya E."/>
        </authorList>
    </citation>
    <scope>NUCLEOTIDE SEQUENCE</scope>
</reference>